<dbReference type="EMBL" id="JAUCMV010000005">
    <property type="protein sequence ID" value="KAK0399653.1"/>
    <property type="molecule type" value="Genomic_DNA"/>
</dbReference>
<name>A0AA39H5K0_9BILA</name>
<sequence>MPGHRPCNGLPTCWPPTFVRIMDLEHDINVLETDLNLRPVRTANYDQIKMALIGYVNGKLIKLKEDKLENLKVMKELKE</sequence>
<proteinExistence type="predicted"/>
<organism evidence="1 2">
    <name type="scientific">Steinernema hermaphroditum</name>
    <dbReference type="NCBI Taxonomy" id="289476"/>
    <lineage>
        <taxon>Eukaryota</taxon>
        <taxon>Metazoa</taxon>
        <taxon>Ecdysozoa</taxon>
        <taxon>Nematoda</taxon>
        <taxon>Chromadorea</taxon>
        <taxon>Rhabditida</taxon>
        <taxon>Tylenchina</taxon>
        <taxon>Panagrolaimomorpha</taxon>
        <taxon>Strongyloidoidea</taxon>
        <taxon>Steinernematidae</taxon>
        <taxon>Steinernema</taxon>
    </lineage>
</organism>
<evidence type="ECO:0000313" key="1">
    <source>
        <dbReference type="EMBL" id="KAK0399653.1"/>
    </source>
</evidence>
<reference evidence="1" key="1">
    <citation type="submission" date="2023-06" db="EMBL/GenBank/DDBJ databases">
        <title>Genomic analysis of the entomopathogenic nematode Steinernema hermaphroditum.</title>
        <authorList>
            <person name="Schwarz E.M."/>
            <person name="Heppert J.K."/>
            <person name="Baniya A."/>
            <person name="Schwartz H.T."/>
            <person name="Tan C.-H."/>
            <person name="Antoshechkin I."/>
            <person name="Sternberg P.W."/>
            <person name="Goodrich-Blair H."/>
            <person name="Dillman A.R."/>
        </authorList>
    </citation>
    <scope>NUCLEOTIDE SEQUENCE</scope>
    <source>
        <strain evidence="1">PS9179</strain>
        <tissue evidence="1">Whole animal</tissue>
    </source>
</reference>
<dbReference type="Proteomes" id="UP001175271">
    <property type="component" value="Unassembled WGS sequence"/>
</dbReference>
<dbReference type="AlphaFoldDB" id="A0AA39H5K0"/>
<evidence type="ECO:0000313" key="2">
    <source>
        <dbReference type="Proteomes" id="UP001175271"/>
    </source>
</evidence>
<gene>
    <name evidence="1" type="ORF">QR680_003146</name>
</gene>
<comment type="caution">
    <text evidence="1">The sequence shown here is derived from an EMBL/GenBank/DDBJ whole genome shotgun (WGS) entry which is preliminary data.</text>
</comment>
<protein>
    <submittedName>
        <fullName evidence="1">Uncharacterized protein</fullName>
    </submittedName>
</protein>
<keyword evidence="2" id="KW-1185">Reference proteome</keyword>
<accession>A0AA39H5K0</accession>